<dbReference type="KEGG" id="psoj:PHYSODRAFT_415010"/>
<name>G4YR54_PHYSP</name>
<dbReference type="InParanoid" id="G4YR54"/>
<dbReference type="OMA" id="KWRESTH"/>
<dbReference type="RefSeq" id="XP_009518009.1">
    <property type="nucleotide sequence ID" value="XM_009519714.1"/>
</dbReference>
<evidence type="ECO:0000313" key="2">
    <source>
        <dbReference type="Proteomes" id="UP000002640"/>
    </source>
</evidence>
<dbReference type="Proteomes" id="UP000002640">
    <property type="component" value="Unassembled WGS sequence"/>
</dbReference>
<gene>
    <name evidence="1" type="ORF">PHYSODRAFT_415010</name>
</gene>
<reference evidence="1 2" key="1">
    <citation type="journal article" date="2006" name="Science">
        <title>Phytophthora genome sequences uncover evolutionary origins and mechanisms of pathogenesis.</title>
        <authorList>
            <person name="Tyler B.M."/>
            <person name="Tripathy S."/>
            <person name="Zhang X."/>
            <person name="Dehal P."/>
            <person name="Jiang R.H."/>
            <person name="Aerts A."/>
            <person name="Arredondo F.D."/>
            <person name="Baxter L."/>
            <person name="Bensasson D."/>
            <person name="Beynon J.L."/>
            <person name="Chapman J."/>
            <person name="Damasceno C.M."/>
            <person name="Dorrance A.E."/>
            <person name="Dou D."/>
            <person name="Dickerman A.W."/>
            <person name="Dubchak I.L."/>
            <person name="Garbelotto M."/>
            <person name="Gijzen M."/>
            <person name="Gordon S.G."/>
            <person name="Govers F."/>
            <person name="Grunwald N.J."/>
            <person name="Huang W."/>
            <person name="Ivors K.L."/>
            <person name="Jones R.W."/>
            <person name="Kamoun S."/>
            <person name="Krampis K."/>
            <person name="Lamour K.H."/>
            <person name="Lee M.K."/>
            <person name="McDonald W.H."/>
            <person name="Medina M."/>
            <person name="Meijer H.J."/>
            <person name="Nordberg E.K."/>
            <person name="Maclean D.J."/>
            <person name="Ospina-Giraldo M.D."/>
            <person name="Morris P.F."/>
            <person name="Phuntumart V."/>
            <person name="Putnam N.H."/>
            <person name="Rash S."/>
            <person name="Rose J.K."/>
            <person name="Sakihama Y."/>
            <person name="Salamov A.A."/>
            <person name="Savidor A."/>
            <person name="Scheuring C.F."/>
            <person name="Smith B.M."/>
            <person name="Sobral B.W."/>
            <person name="Terry A."/>
            <person name="Torto-Alalibo T.A."/>
            <person name="Win J."/>
            <person name="Xu Z."/>
            <person name="Zhang H."/>
            <person name="Grigoriev I.V."/>
            <person name="Rokhsar D.S."/>
            <person name="Boore J.L."/>
        </authorList>
    </citation>
    <scope>NUCLEOTIDE SEQUENCE [LARGE SCALE GENOMIC DNA]</scope>
    <source>
        <strain evidence="1 2">P6497</strain>
    </source>
</reference>
<dbReference type="AlphaFoldDB" id="G4YR54"/>
<feature type="non-terminal residue" evidence="1">
    <location>
        <position position="1"/>
    </location>
</feature>
<protein>
    <submittedName>
        <fullName evidence="1">Uncharacterized protein</fullName>
    </submittedName>
</protein>
<keyword evidence="2" id="KW-1185">Reference proteome</keyword>
<sequence>SQRKYDECKKQELAKWRESTHFVSFTKYLEDEWVKGRFWRWQVHHTPQGYSTTNNPCESFNAMLK</sequence>
<evidence type="ECO:0000313" key="1">
    <source>
        <dbReference type="EMBL" id="EGZ30734.1"/>
    </source>
</evidence>
<dbReference type="EMBL" id="JH159151">
    <property type="protein sequence ID" value="EGZ30734.1"/>
    <property type="molecule type" value="Genomic_DNA"/>
</dbReference>
<organism evidence="1 2">
    <name type="scientific">Phytophthora sojae (strain P6497)</name>
    <name type="common">Soybean stem and root rot agent</name>
    <name type="synonym">Phytophthora megasperma f. sp. glycines</name>
    <dbReference type="NCBI Taxonomy" id="1094619"/>
    <lineage>
        <taxon>Eukaryota</taxon>
        <taxon>Sar</taxon>
        <taxon>Stramenopiles</taxon>
        <taxon>Oomycota</taxon>
        <taxon>Peronosporomycetes</taxon>
        <taxon>Peronosporales</taxon>
        <taxon>Peronosporaceae</taxon>
        <taxon>Phytophthora</taxon>
    </lineage>
</organism>
<feature type="non-terminal residue" evidence="1">
    <location>
        <position position="65"/>
    </location>
</feature>
<dbReference type="GeneID" id="20651852"/>
<proteinExistence type="predicted"/>
<accession>G4YR54</accession>